<gene>
    <name evidence="4" type="primary">fabG_4</name>
    <name evidence="5" type="synonym">fabG_5</name>
    <name evidence="4" type="ORF">RR49_02687</name>
    <name evidence="5" type="ORF">RR49_03014</name>
</gene>
<dbReference type="InterPro" id="IPR020904">
    <property type="entry name" value="Sc_DH/Rdtase_CS"/>
</dbReference>
<reference evidence="4 6" key="1">
    <citation type="submission" date="2015-02" db="EMBL/GenBank/DDBJ databases">
        <title>Draft genome sequences of ten Microbacterium spp. with emphasis on heavy metal contaminated environments.</title>
        <authorList>
            <person name="Corretto E."/>
        </authorList>
    </citation>
    <scope>NUCLEOTIDE SEQUENCE [LARGE SCALE GENOMIC DNA]</scope>
    <source>
        <strain evidence="4 6">DSM 18659</strain>
    </source>
</reference>
<dbReference type="GO" id="GO:0032787">
    <property type="term" value="P:monocarboxylic acid metabolic process"/>
    <property type="evidence" value="ECO:0007669"/>
    <property type="project" value="UniProtKB-ARBA"/>
</dbReference>
<dbReference type="GO" id="GO:0004316">
    <property type="term" value="F:3-oxoacyl-[acyl-carrier-protein] reductase (NADPH) activity"/>
    <property type="evidence" value="ECO:0007669"/>
    <property type="project" value="UniProtKB-EC"/>
</dbReference>
<keyword evidence="2 4" id="KW-0560">Oxidoreductase</keyword>
<dbReference type="PRINTS" id="PR00080">
    <property type="entry name" value="SDRFAMILY"/>
</dbReference>
<dbReference type="PATRIC" id="fig|400772.4.peg.2700"/>
<proteinExistence type="inferred from homology"/>
<dbReference type="FunFam" id="3.40.50.720:FF:000084">
    <property type="entry name" value="Short-chain dehydrogenase reductase"/>
    <property type="match status" value="1"/>
</dbReference>
<comment type="similarity">
    <text evidence="1">Belongs to the short-chain dehydrogenases/reductases (SDR) family.</text>
</comment>
<dbReference type="PANTHER" id="PTHR42879:SF2">
    <property type="entry name" value="3-OXOACYL-[ACYL-CARRIER-PROTEIN] REDUCTASE FABG"/>
    <property type="match status" value="1"/>
</dbReference>
<dbReference type="EMBL" id="JYIY01000080">
    <property type="protein sequence ID" value="KJL34799.1"/>
    <property type="molecule type" value="Genomic_DNA"/>
</dbReference>
<accession>A0A0F0LQ39</accession>
<dbReference type="OrthoDB" id="4481821at2"/>
<name>A0A0F0LQ39_9MICO</name>
<dbReference type="EC" id="1.1.1.100" evidence="4"/>
<dbReference type="PROSITE" id="PS00061">
    <property type="entry name" value="ADH_SHORT"/>
    <property type="match status" value="1"/>
</dbReference>
<keyword evidence="6" id="KW-1185">Reference proteome</keyword>
<feature type="domain" description="Ketoreductase" evidence="3">
    <location>
        <begin position="5"/>
        <end position="194"/>
    </location>
</feature>
<evidence type="ECO:0000313" key="5">
    <source>
        <dbReference type="EMBL" id="KJL35116.1"/>
    </source>
</evidence>
<organism evidence="4 6">
    <name type="scientific">Microbacterium ginsengisoli</name>
    <dbReference type="NCBI Taxonomy" id="400772"/>
    <lineage>
        <taxon>Bacteria</taxon>
        <taxon>Bacillati</taxon>
        <taxon>Actinomycetota</taxon>
        <taxon>Actinomycetes</taxon>
        <taxon>Micrococcales</taxon>
        <taxon>Microbacteriaceae</taxon>
        <taxon>Microbacterium</taxon>
    </lineage>
</organism>
<evidence type="ECO:0000313" key="6">
    <source>
        <dbReference type="Proteomes" id="UP000033451"/>
    </source>
</evidence>
<dbReference type="EMBL" id="JYIY01000080">
    <property type="protein sequence ID" value="KJL35116.1"/>
    <property type="molecule type" value="Genomic_DNA"/>
</dbReference>
<evidence type="ECO:0000256" key="2">
    <source>
        <dbReference type="ARBA" id="ARBA00023002"/>
    </source>
</evidence>
<dbReference type="InterPro" id="IPR036291">
    <property type="entry name" value="NAD(P)-bd_dom_sf"/>
</dbReference>
<dbReference type="SMART" id="SM00822">
    <property type="entry name" value="PKS_KR"/>
    <property type="match status" value="1"/>
</dbReference>
<comment type="caution">
    <text evidence="4">The sequence shown here is derived from an EMBL/GenBank/DDBJ whole genome shotgun (WGS) entry which is preliminary data.</text>
</comment>
<dbReference type="PANTHER" id="PTHR42879">
    <property type="entry name" value="3-OXOACYL-(ACYL-CARRIER-PROTEIN) REDUCTASE"/>
    <property type="match status" value="1"/>
</dbReference>
<protein>
    <submittedName>
        <fullName evidence="4">3-oxoacyl-[acyl-carrier-protein] reductase FabG</fullName>
        <ecNumber evidence="4">1.1.1.100</ecNumber>
    </submittedName>
</protein>
<dbReference type="InterPro" id="IPR002347">
    <property type="entry name" value="SDR_fam"/>
</dbReference>
<dbReference type="Proteomes" id="UP000033451">
    <property type="component" value="Unassembled WGS sequence"/>
</dbReference>
<evidence type="ECO:0000313" key="4">
    <source>
        <dbReference type="EMBL" id="KJL34799.1"/>
    </source>
</evidence>
<dbReference type="Pfam" id="PF13561">
    <property type="entry name" value="adh_short_C2"/>
    <property type="match status" value="1"/>
</dbReference>
<evidence type="ECO:0000256" key="1">
    <source>
        <dbReference type="ARBA" id="ARBA00006484"/>
    </source>
</evidence>
<dbReference type="SUPFAM" id="SSF51735">
    <property type="entry name" value="NAD(P)-binding Rossmann-fold domains"/>
    <property type="match status" value="1"/>
</dbReference>
<evidence type="ECO:0000259" key="3">
    <source>
        <dbReference type="SMART" id="SM00822"/>
    </source>
</evidence>
<dbReference type="AlphaFoldDB" id="A0A0F0LQ39"/>
<sequence length="247" mass="25178">MSVMRTALVTGAGRGIGRACALALAETGVAVLVTDLDGDAADAVRAEIADRGGVALAQALDTTSSEEHARAIDLVRAHWGGLDVAVNNAGITQPATDTADISPAQWRRVLDVNLDGVFYGVRLQLPALLERGGGVIVTISSLGGVRGLVGMSPYAAAKHAINGLMKTVALEYGSRGVRALAVGPAYVATGLERNLPADVQASLPGLHALNRIGQPEEIGAAVAWLASPAASLITGSYIPVDGGYLAR</sequence>
<dbReference type="Gene3D" id="3.40.50.720">
    <property type="entry name" value="NAD(P)-binding Rossmann-like Domain"/>
    <property type="match status" value="1"/>
</dbReference>
<dbReference type="InterPro" id="IPR057326">
    <property type="entry name" value="KR_dom"/>
</dbReference>
<dbReference type="InterPro" id="IPR050259">
    <property type="entry name" value="SDR"/>
</dbReference>
<dbReference type="PRINTS" id="PR00081">
    <property type="entry name" value="GDHRDH"/>
</dbReference>
<dbReference type="STRING" id="400772.RR49_02687"/>